<dbReference type="EMBL" id="BAAANO010000020">
    <property type="protein sequence ID" value="GAA2010099.1"/>
    <property type="molecule type" value="Genomic_DNA"/>
</dbReference>
<gene>
    <name evidence="1" type="ORF">GCM10009755_21380</name>
</gene>
<keyword evidence="2" id="KW-1185">Reference proteome</keyword>
<dbReference type="Proteomes" id="UP001500755">
    <property type="component" value="Unassembled WGS sequence"/>
</dbReference>
<reference evidence="1 2" key="1">
    <citation type="journal article" date="2019" name="Int. J. Syst. Evol. Microbiol.">
        <title>The Global Catalogue of Microorganisms (GCM) 10K type strain sequencing project: providing services to taxonomists for standard genome sequencing and annotation.</title>
        <authorList>
            <consortium name="The Broad Institute Genomics Platform"/>
            <consortium name="The Broad Institute Genome Sequencing Center for Infectious Disease"/>
            <person name="Wu L."/>
            <person name="Ma J."/>
        </authorList>
    </citation>
    <scope>NUCLEOTIDE SEQUENCE [LARGE SCALE GENOMIC DNA]</scope>
    <source>
        <strain evidence="1 2">JCM 14546</strain>
    </source>
</reference>
<dbReference type="Pfam" id="PF05768">
    <property type="entry name" value="Glrx-like"/>
    <property type="match status" value="1"/>
</dbReference>
<dbReference type="SUPFAM" id="SSF52833">
    <property type="entry name" value="Thioredoxin-like"/>
    <property type="match status" value="1"/>
</dbReference>
<comment type="caution">
    <text evidence="1">The sequence shown here is derived from an EMBL/GenBank/DDBJ whole genome shotgun (WGS) entry which is preliminary data.</text>
</comment>
<sequence length="103" mass="11455">MCRPRPVLRRGRRSVHPLMSVALTFLTRTGCHLCEDARARVAEAIAGRDVVVEEIDIDTDPQLQAEYDWDVPVVLLGGRKHSFHRVDTARLAAAIDRLAARGA</sequence>
<dbReference type="InterPro" id="IPR008554">
    <property type="entry name" value="Glutaredoxin-like"/>
</dbReference>
<accession>A0ABN2THT3</accession>
<proteinExistence type="predicted"/>
<evidence type="ECO:0000313" key="2">
    <source>
        <dbReference type="Proteomes" id="UP001500755"/>
    </source>
</evidence>
<protein>
    <recommendedName>
        <fullName evidence="3">Glutaredoxin family protein</fullName>
    </recommendedName>
</protein>
<dbReference type="PANTHER" id="PTHR33558:SF1">
    <property type="entry name" value="GLUTAREDOXIN-LIKE PROTEIN C5ORF63 HOMOLOG"/>
    <property type="match status" value="1"/>
</dbReference>
<dbReference type="PANTHER" id="PTHR33558">
    <property type="entry name" value="GLUTAREDOXIN-LIKE PROTEIN C5ORF63 HOMOLOG"/>
    <property type="match status" value="1"/>
</dbReference>
<organism evidence="1 2">
    <name type="scientific">Brevibacterium samyangense</name>
    <dbReference type="NCBI Taxonomy" id="366888"/>
    <lineage>
        <taxon>Bacteria</taxon>
        <taxon>Bacillati</taxon>
        <taxon>Actinomycetota</taxon>
        <taxon>Actinomycetes</taxon>
        <taxon>Micrococcales</taxon>
        <taxon>Brevibacteriaceae</taxon>
        <taxon>Brevibacterium</taxon>
    </lineage>
</organism>
<name>A0ABN2THT3_9MICO</name>
<dbReference type="InterPro" id="IPR036249">
    <property type="entry name" value="Thioredoxin-like_sf"/>
</dbReference>
<evidence type="ECO:0000313" key="1">
    <source>
        <dbReference type="EMBL" id="GAA2010099.1"/>
    </source>
</evidence>
<dbReference type="Gene3D" id="3.40.30.10">
    <property type="entry name" value="Glutaredoxin"/>
    <property type="match status" value="1"/>
</dbReference>
<evidence type="ECO:0008006" key="3">
    <source>
        <dbReference type="Google" id="ProtNLM"/>
    </source>
</evidence>
<dbReference type="InterPro" id="IPR052565">
    <property type="entry name" value="Glutaredoxin-like_YDR286C"/>
</dbReference>